<proteinExistence type="predicted"/>
<sequence length="41" mass="4712">MDWRRKPDVRAFSGIPARGEVGSGEKLLLLLLQLGFCFYRD</sequence>
<dbReference type="Proteomes" id="UP000515472">
    <property type="component" value="Chromosome"/>
</dbReference>
<protein>
    <submittedName>
        <fullName evidence="1">Uncharacterized protein</fullName>
    </submittedName>
</protein>
<gene>
    <name evidence="1" type="ORF">GEOBRER4_n3041</name>
</gene>
<accession>A0A7R7IYT0</accession>
<evidence type="ECO:0000313" key="2">
    <source>
        <dbReference type="Proteomes" id="UP000515472"/>
    </source>
</evidence>
<evidence type="ECO:0000313" key="1">
    <source>
        <dbReference type="EMBL" id="BCO11519.1"/>
    </source>
</evidence>
<keyword evidence="2" id="KW-1185">Reference proteome</keyword>
<dbReference type="EMBL" id="AP023213">
    <property type="protein sequence ID" value="BCO11519.1"/>
    <property type="molecule type" value="Genomic_DNA"/>
</dbReference>
<name>A0A7R7IYT0_9BACT</name>
<reference evidence="1 2" key="1">
    <citation type="submission" date="2020-06" db="EMBL/GenBank/DDBJ databases">
        <title>Interaction of electrochemicaly active bacteria, Geobacter bremensis R4 on different carbon anode.</title>
        <authorList>
            <person name="Meng L."/>
            <person name="Yoshida N."/>
        </authorList>
    </citation>
    <scope>NUCLEOTIDE SEQUENCE [LARGE SCALE GENOMIC DNA]</scope>
    <source>
        <strain evidence="1 2">R4</strain>
    </source>
</reference>
<organism evidence="1 2">
    <name type="scientific">Citrifermentans bremense</name>
    <dbReference type="NCBI Taxonomy" id="60035"/>
    <lineage>
        <taxon>Bacteria</taxon>
        <taxon>Pseudomonadati</taxon>
        <taxon>Thermodesulfobacteriota</taxon>
        <taxon>Desulfuromonadia</taxon>
        <taxon>Geobacterales</taxon>
        <taxon>Geobacteraceae</taxon>
        <taxon>Citrifermentans</taxon>
    </lineage>
</organism>
<dbReference type="AlphaFoldDB" id="A0A7R7IYT0"/>